<sequence length="282" mass="33256">MMLTKYFLKIFILYLSTFFLSVSAQEPIKEYKYKDNLYLVGDRVFSLYYITDDGVVVIDPISTKIAEETLKSIRRHTSLPIKYVIYSHNHWDHNMGGDIYRKEGAQFLTHEEAFKNFPPNPEVMNPDKTWKGNKKVLKVGEQSIELYYYGRNHGNGMTVFRFPEHNAVFTVDLVVPDRVLYAYLPDASPQNWLKDLYEIKKLNFQDLLMAHVRPIGSGKDLDLQIQYFEDLYRETQKALDAKIPLFEIPAKVKMPQYENLQNYNEWLHMNVWRILMEMSTGV</sequence>
<organism evidence="2 3">
    <name type="scientific">Chryseobacterium caseinilyticum</name>
    <dbReference type="NCBI Taxonomy" id="2771428"/>
    <lineage>
        <taxon>Bacteria</taxon>
        <taxon>Pseudomonadati</taxon>
        <taxon>Bacteroidota</taxon>
        <taxon>Flavobacteriia</taxon>
        <taxon>Flavobacteriales</taxon>
        <taxon>Weeksellaceae</taxon>
        <taxon>Chryseobacterium group</taxon>
        <taxon>Chryseobacterium</taxon>
    </lineage>
</organism>
<dbReference type="InterPro" id="IPR050855">
    <property type="entry name" value="NDM-1-like"/>
</dbReference>
<dbReference type="SUPFAM" id="SSF56281">
    <property type="entry name" value="Metallo-hydrolase/oxidoreductase"/>
    <property type="match status" value="1"/>
</dbReference>
<dbReference type="PANTHER" id="PTHR42951:SF20">
    <property type="entry name" value="BETA LACTAMASE"/>
    <property type="match status" value="1"/>
</dbReference>
<evidence type="ECO:0000259" key="1">
    <source>
        <dbReference type="SMART" id="SM00849"/>
    </source>
</evidence>
<evidence type="ECO:0000313" key="2">
    <source>
        <dbReference type="EMBL" id="MBD8084538.1"/>
    </source>
</evidence>
<evidence type="ECO:0000313" key="3">
    <source>
        <dbReference type="Proteomes" id="UP000637299"/>
    </source>
</evidence>
<protein>
    <submittedName>
        <fullName evidence="2">MBL fold metallo-hydrolase</fullName>
    </submittedName>
</protein>
<comment type="caution">
    <text evidence="2">The sequence shown here is derived from an EMBL/GenBank/DDBJ whole genome shotgun (WGS) entry which is preliminary data.</text>
</comment>
<proteinExistence type="predicted"/>
<dbReference type="PANTHER" id="PTHR42951">
    <property type="entry name" value="METALLO-BETA-LACTAMASE DOMAIN-CONTAINING"/>
    <property type="match status" value="1"/>
</dbReference>
<name>A0ABR8ZIA2_9FLAO</name>
<dbReference type="EMBL" id="JACYFS010000011">
    <property type="protein sequence ID" value="MBD8084538.1"/>
    <property type="molecule type" value="Genomic_DNA"/>
</dbReference>
<feature type="domain" description="Metallo-beta-lactamase" evidence="1">
    <location>
        <begin position="43"/>
        <end position="211"/>
    </location>
</feature>
<accession>A0ABR8ZIA2</accession>
<gene>
    <name evidence="2" type="ORF">IC610_19190</name>
</gene>
<keyword evidence="3" id="KW-1185">Reference proteome</keyword>
<reference evidence="2 3" key="1">
    <citation type="submission" date="2020-09" db="EMBL/GenBank/DDBJ databases">
        <title>Genome seq and assembly of Chryseobacterium sp.</title>
        <authorList>
            <person name="Chhetri G."/>
        </authorList>
    </citation>
    <scope>NUCLEOTIDE SEQUENCE [LARGE SCALE GENOMIC DNA]</scope>
    <source>
        <strain evidence="2 3">GCR10</strain>
    </source>
</reference>
<dbReference type="SMART" id="SM00849">
    <property type="entry name" value="Lactamase_B"/>
    <property type="match status" value="1"/>
</dbReference>
<dbReference type="InterPro" id="IPR036866">
    <property type="entry name" value="RibonucZ/Hydroxyglut_hydro"/>
</dbReference>
<dbReference type="Pfam" id="PF00753">
    <property type="entry name" value="Lactamase_B"/>
    <property type="match status" value="1"/>
</dbReference>
<dbReference type="RefSeq" id="WP_191738380.1">
    <property type="nucleotide sequence ID" value="NZ_JACYFS010000011.1"/>
</dbReference>
<dbReference type="Gene3D" id="3.60.15.10">
    <property type="entry name" value="Ribonuclease Z/Hydroxyacylglutathione hydrolase-like"/>
    <property type="match status" value="1"/>
</dbReference>
<dbReference type="Proteomes" id="UP000637299">
    <property type="component" value="Unassembled WGS sequence"/>
</dbReference>
<dbReference type="InterPro" id="IPR001279">
    <property type="entry name" value="Metallo-B-lactamas"/>
</dbReference>